<proteinExistence type="predicted"/>
<feature type="compositionally biased region" description="Pro residues" evidence="1">
    <location>
        <begin position="37"/>
        <end position="47"/>
    </location>
</feature>
<dbReference type="GO" id="GO:0008233">
    <property type="term" value="F:peptidase activity"/>
    <property type="evidence" value="ECO:0007669"/>
    <property type="project" value="UniProtKB-KW"/>
</dbReference>
<gene>
    <name evidence="2" type="ORF">JOE61_002685</name>
</gene>
<dbReference type="EMBL" id="JAFBBZ010000001">
    <property type="protein sequence ID" value="MBM7508871.1"/>
    <property type="molecule type" value="Genomic_DNA"/>
</dbReference>
<accession>A0ABS2MCD9</accession>
<keyword evidence="2" id="KW-0645">Protease</keyword>
<dbReference type="RefSeq" id="WP_193668637.1">
    <property type="nucleotide sequence ID" value="NZ_JACDTV010000005.1"/>
</dbReference>
<dbReference type="GO" id="GO:0006508">
    <property type="term" value="P:proteolysis"/>
    <property type="evidence" value="ECO:0007669"/>
    <property type="project" value="UniProtKB-KW"/>
</dbReference>
<keyword evidence="2" id="KW-0378">Hydrolase</keyword>
<organism evidence="2 3">
    <name type="scientific">Nocardioides salarius</name>
    <dbReference type="NCBI Taxonomy" id="374513"/>
    <lineage>
        <taxon>Bacteria</taxon>
        <taxon>Bacillati</taxon>
        <taxon>Actinomycetota</taxon>
        <taxon>Actinomycetes</taxon>
        <taxon>Propionibacteriales</taxon>
        <taxon>Nocardioidaceae</taxon>
        <taxon>Nocardioides</taxon>
    </lineage>
</organism>
<reference evidence="2 3" key="1">
    <citation type="submission" date="2021-01" db="EMBL/GenBank/DDBJ databases">
        <title>Sequencing the genomes of 1000 actinobacteria strains.</title>
        <authorList>
            <person name="Klenk H.-P."/>
        </authorList>
    </citation>
    <scope>NUCLEOTIDE SEQUENCE [LARGE SCALE GENOMIC DNA]</scope>
    <source>
        <strain evidence="2 3">DSM 18239</strain>
    </source>
</reference>
<comment type="caution">
    <text evidence="2">The sequence shown here is derived from an EMBL/GenBank/DDBJ whole genome shotgun (WGS) entry which is preliminary data.</text>
</comment>
<evidence type="ECO:0000313" key="3">
    <source>
        <dbReference type="Proteomes" id="UP000732378"/>
    </source>
</evidence>
<feature type="region of interest" description="Disordered" evidence="1">
    <location>
        <begin position="27"/>
        <end position="121"/>
    </location>
</feature>
<keyword evidence="3" id="KW-1185">Reference proteome</keyword>
<sequence>METTTAVSPPPSLDDILAAARSARIGRVDFTHRLAPEAPPEPQPEPQPEPRSEAPPEPAADAEPPAEQDAAPEPEPEPDPEPGPEPEPDPEPVVVPPDALETMLAHLPRLAPVPDPDRRTAPEPVLHVDVAEVARVAVQRIEAARAATLAHLAAVEEEVARRCELITAQAELDAELLRLQARREAHSIVTAARARTGPAEPDDEGARLAAIADVVARLGADLDLGGPPPPGGER</sequence>
<name>A0ABS2MCD9_9ACTN</name>
<evidence type="ECO:0000313" key="2">
    <source>
        <dbReference type="EMBL" id="MBM7508871.1"/>
    </source>
</evidence>
<dbReference type="Proteomes" id="UP000732378">
    <property type="component" value="Unassembled WGS sequence"/>
</dbReference>
<evidence type="ECO:0000256" key="1">
    <source>
        <dbReference type="SAM" id="MobiDB-lite"/>
    </source>
</evidence>
<feature type="compositionally biased region" description="Acidic residues" evidence="1">
    <location>
        <begin position="64"/>
        <end position="90"/>
    </location>
</feature>
<protein>
    <submittedName>
        <fullName evidence="2">Regulator of protease activity HflC (Stomatin/prohibitin superfamily)</fullName>
    </submittedName>
</protein>